<dbReference type="Proteomes" id="UP000007015">
    <property type="component" value="Chromosome 1"/>
</dbReference>
<keyword evidence="14" id="KW-1185">Reference proteome</keyword>
<comment type="catalytic activity">
    <reaction evidence="9">
        <text>ATP + H2O = ADP + phosphate + H(+)</text>
        <dbReference type="Rhea" id="RHEA:13065"/>
        <dbReference type="ChEBI" id="CHEBI:15377"/>
        <dbReference type="ChEBI" id="CHEBI:15378"/>
        <dbReference type="ChEBI" id="CHEBI:30616"/>
        <dbReference type="ChEBI" id="CHEBI:43474"/>
        <dbReference type="ChEBI" id="CHEBI:456216"/>
    </reaction>
</comment>
<dbReference type="Gramene" id="BGIOSGA004092-TA">
    <property type="protein sequence ID" value="BGIOSGA004092-PA"/>
    <property type="gene ID" value="BGIOSGA004092"/>
</dbReference>
<dbReference type="InterPro" id="IPR025753">
    <property type="entry name" value="AAA_N_dom"/>
</dbReference>
<comment type="similarity">
    <text evidence="2">Belongs to the beta-class carbonic anhydrase family.</text>
</comment>
<dbReference type="Pfam" id="PF00484">
    <property type="entry name" value="Pro_CA"/>
    <property type="match status" value="1"/>
</dbReference>
<organism evidence="13 14">
    <name type="scientific">Oryza sativa subsp. indica</name>
    <name type="common">Rice</name>
    <dbReference type="NCBI Taxonomy" id="39946"/>
    <lineage>
        <taxon>Eukaryota</taxon>
        <taxon>Viridiplantae</taxon>
        <taxon>Streptophyta</taxon>
        <taxon>Embryophyta</taxon>
        <taxon>Tracheophyta</taxon>
        <taxon>Spermatophyta</taxon>
        <taxon>Magnoliopsida</taxon>
        <taxon>Liliopsida</taxon>
        <taxon>Poales</taxon>
        <taxon>Poaceae</taxon>
        <taxon>BOP clade</taxon>
        <taxon>Oryzoideae</taxon>
        <taxon>Oryzeae</taxon>
        <taxon>Oryzinae</taxon>
        <taxon>Oryza</taxon>
        <taxon>Oryza sativa</taxon>
    </lineage>
</organism>
<proteinExistence type="inferred from homology"/>
<accession>B8ACD0</accession>
<dbReference type="InterPro" id="IPR027417">
    <property type="entry name" value="P-loop_NTPase"/>
</dbReference>
<comment type="cofactor">
    <cofactor evidence="10">
        <name>Zn(2+)</name>
        <dbReference type="ChEBI" id="CHEBI:29105"/>
    </cofactor>
    <text evidence="10">Binds 1 zinc ion per subunit.</text>
</comment>
<dbReference type="InterPro" id="IPR001765">
    <property type="entry name" value="Carbonic_anhydrase"/>
</dbReference>
<evidence type="ECO:0000256" key="8">
    <source>
        <dbReference type="ARBA" id="ARBA00048348"/>
    </source>
</evidence>
<dbReference type="Pfam" id="PF25568">
    <property type="entry name" value="AAA_lid_At3g28540"/>
    <property type="match status" value="1"/>
</dbReference>
<evidence type="ECO:0000256" key="7">
    <source>
        <dbReference type="ARBA" id="ARBA00023239"/>
    </source>
</evidence>
<dbReference type="InterPro" id="IPR058017">
    <property type="entry name" value="At3g28540-like_C"/>
</dbReference>
<dbReference type="SMART" id="SM00382">
    <property type="entry name" value="AAA"/>
    <property type="match status" value="1"/>
</dbReference>
<evidence type="ECO:0000256" key="6">
    <source>
        <dbReference type="ARBA" id="ARBA00022842"/>
    </source>
</evidence>
<dbReference type="GO" id="GO:0006950">
    <property type="term" value="P:response to stress"/>
    <property type="evidence" value="ECO:0007669"/>
    <property type="project" value="UniProtKB-ARBA"/>
</dbReference>
<dbReference type="Gene3D" id="3.40.1050.10">
    <property type="entry name" value="Carbonic anhydrase"/>
    <property type="match status" value="1"/>
</dbReference>
<dbReference type="PANTHER" id="PTHR23070">
    <property type="entry name" value="BCS1 AAA-TYPE ATPASE"/>
    <property type="match status" value="1"/>
</dbReference>
<feature type="binding site" evidence="10">
    <location>
        <position position="481"/>
    </location>
    <ligand>
        <name>Zn(2+)</name>
        <dbReference type="ChEBI" id="CHEBI:29105"/>
    </ligand>
</feature>
<keyword evidence="10" id="KW-0479">Metal-binding</keyword>
<dbReference type="OMA" id="IGMEISH"/>
<evidence type="ECO:0000256" key="2">
    <source>
        <dbReference type="ARBA" id="ARBA00006217"/>
    </source>
</evidence>
<dbReference type="InterPro" id="IPR003959">
    <property type="entry name" value="ATPase_AAA_core"/>
</dbReference>
<evidence type="ECO:0000256" key="5">
    <source>
        <dbReference type="ARBA" id="ARBA00022833"/>
    </source>
</evidence>
<keyword evidence="6" id="KW-0460">Magnesium</keyword>
<reference evidence="13 14" key="1">
    <citation type="journal article" date="2005" name="PLoS Biol.">
        <title>The genomes of Oryza sativa: a history of duplications.</title>
        <authorList>
            <person name="Yu J."/>
            <person name="Wang J."/>
            <person name="Lin W."/>
            <person name="Li S."/>
            <person name="Li H."/>
            <person name="Zhou J."/>
            <person name="Ni P."/>
            <person name="Dong W."/>
            <person name="Hu S."/>
            <person name="Zeng C."/>
            <person name="Zhang J."/>
            <person name="Zhang Y."/>
            <person name="Li R."/>
            <person name="Xu Z."/>
            <person name="Li S."/>
            <person name="Li X."/>
            <person name="Zheng H."/>
            <person name="Cong L."/>
            <person name="Lin L."/>
            <person name="Yin J."/>
            <person name="Geng J."/>
            <person name="Li G."/>
            <person name="Shi J."/>
            <person name="Liu J."/>
            <person name="Lv H."/>
            <person name="Li J."/>
            <person name="Wang J."/>
            <person name="Deng Y."/>
            <person name="Ran L."/>
            <person name="Shi X."/>
            <person name="Wang X."/>
            <person name="Wu Q."/>
            <person name="Li C."/>
            <person name="Ren X."/>
            <person name="Wang J."/>
            <person name="Wang X."/>
            <person name="Li D."/>
            <person name="Liu D."/>
            <person name="Zhang X."/>
            <person name="Ji Z."/>
            <person name="Zhao W."/>
            <person name="Sun Y."/>
            <person name="Zhang Z."/>
            <person name="Bao J."/>
            <person name="Han Y."/>
            <person name="Dong L."/>
            <person name="Ji J."/>
            <person name="Chen P."/>
            <person name="Wu S."/>
            <person name="Liu J."/>
            <person name="Xiao Y."/>
            <person name="Bu D."/>
            <person name="Tan J."/>
            <person name="Yang L."/>
            <person name="Ye C."/>
            <person name="Zhang J."/>
            <person name="Xu J."/>
            <person name="Zhou Y."/>
            <person name="Yu Y."/>
            <person name="Zhang B."/>
            <person name="Zhuang S."/>
            <person name="Wei H."/>
            <person name="Liu B."/>
            <person name="Lei M."/>
            <person name="Yu H."/>
            <person name="Li Y."/>
            <person name="Xu H."/>
            <person name="Wei S."/>
            <person name="He X."/>
            <person name="Fang L."/>
            <person name="Zhang Z."/>
            <person name="Zhang Y."/>
            <person name="Huang X."/>
            <person name="Su Z."/>
            <person name="Tong W."/>
            <person name="Li J."/>
            <person name="Tong Z."/>
            <person name="Li S."/>
            <person name="Ye J."/>
            <person name="Wang L."/>
            <person name="Fang L."/>
            <person name="Lei T."/>
            <person name="Chen C."/>
            <person name="Chen H."/>
            <person name="Xu Z."/>
            <person name="Li H."/>
            <person name="Huang H."/>
            <person name="Zhang F."/>
            <person name="Xu H."/>
            <person name="Li N."/>
            <person name="Zhao C."/>
            <person name="Li S."/>
            <person name="Dong L."/>
            <person name="Huang Y."/>
            <person name="Li L."/>
            <person name="Xi Y."/>
            <person name="Qi Q."/>
            <person name="Li W."/>
            <person name="Zhang B."/>
            <person name="Hu W."/>
            <person name="Zhang Y."/>
            <person name="Tian X."/>
            <person name="Jiao Y."/>
            <person name="Liang X."/>
            <person name="Jin J."/>
            <person name="Gao L."/>
            <person name="Zheng W."/>
            <person name="Hao B."/>
            <person name="Liu S."/>
            <person name="Wang W."/>
            <person name="Yuan L."/>
            <person name="Cao M."/>
            <person name="McDermott J."/>
            <person name="Samudrala R."/>
            <person name="Wang J."/>
            <person name="Wong G.K."/>
            <person name="Yang H."/>
        </authorList>
    </citation>
    <scope>NUCLEOTIDE SEQUENCE [LARGE SCALE GENOMIC DNA]</scope>
    <source>
        <strain evidence="14">cv. 93-11</strain>
    </source>
</reference>
<evidence type="ECO:0000256" key="9">
    <source>
        <dbReference type="ARBA" id="ARBA00049360"/>
    </source>
</evidence>
<dbReference type="Pfam" id="PF14363">
    <property type="entry name" value="AAA_assoc"/>
    <property type="match status" value="1"/>
</dbReference>
<evidence type="ECO:0000256" key="11">
    <source>
        <dbReference type="SAM" id="MobiDB-lite"/>
    </source>
</evidence>
<dbReference type="AlphaFoldDB" id="B8ACD0"/>
<dbReference type="Gene3D" id="3.40.50.300">
    <property type="entry name" value="P-loop containing nucleotide triphosphate hydrolases"/>
    <property type="match status" value="1"/>
</dbReference>
<dbReference type="STRING" id="39946.B8ACD0"/>
<evidence type="ECO:0000259" key="12">
    <source>
        <dbReference type="SMART" id="SM00382"/>
    </source>
</evidence>
<dbReference type="Gene3D" id="6.10.280.40">
    <property type="match status" value="1"/>
</dbReference>
<dbReference type="CDD" id="cd19510">
    <property type="entry name" value="RecA-like_BCS1"/>
    <property type="match status" value="1"/>
</dbReference>
<dbReference type="GO" id="GO:0016887">
    <property type="term" value="F:ATP hydrolysis activity"/>
    <property type="evidence" value="ECO:0007669"/>
    <property type="project" value="InterPro"/>
</dbReference>
<dbReference type="Pfam" id="PF00004">
    <property type="entry name" value="AAA"/>
    <property type="match status" value="1"/>
</dbReference>
<dbReference type="GO" id="GO:0015976">
    <property type="term" value="P:carbon utilization"/>
    <property type="evidence" value="ECO:0007669"/>
    <property type="project" value="InterPro"/>
</dbReference>
<evidence type="ECO:0000256" key="3">
    <source>
        <dbReference type="ARBA" id="ARBA00007448"/>
    </source>
</evidence>
<dbReference type="PROSITE" id="PS00704">
    <property type="entry name" value="PROK_CO2_ANHYDRASE_1"/>
    <property type="match status" value="1"/>
</dbReference>
<feature type="binding site" evidence="10">
    <location>
        <position position="544"/>
    </location>
    <ligand>
        <name>Zn(2+)</name>
        <dbReference type="ChEBI" id="CHEBI:29105"/>
    </ligand>
</feature>
<evidence type="ECO:0000256" key="1">
    <source>
        <dbReference type="ARBA" id="ARBA00001946"/>
    </source>
</evidence>
<gene>
    <name evidence="13" type="ORF">OsI_03029</name>
</gene>
<dbReference type="SUPFAM" id="SSF53056">
    <property type="entry name" value="beta-carbonic anhydrase, cab"/>
    <property type="match status" value="1"/>
</dbReference>
<feature type="domain" description="AAA+ ATPase" evidence="12">
    <location>
        <begin position="237"/>
        <end position="378"/>
    </location>
</feature>
<sequence>MASPNSEALERYKNAITAASSVVGAAMLLRRIVADVLPDTALGALLLLPPPSSRRHCVVIEEFDGAFYNRVFLAAKAYVSTLLAAAPVPLMKASLPRGAGAEQITLAMRPGTAVVDVFDGAELTWRLSSHGGGGGGRRRGGDDAREVFKLSFDGRHKDMVLGAYLPAVMARVAAMSQGQRQAKLYSNEWGKWRPVRLRNASTFATLAMDAALREAVVDDLDRFLGRKEYYERTGRAWKRGYLIHGPPGTGKSSLVAAISNHLRFDVYDLELGGVRSNTELRKLLIRMKNRSILLIEDVDCAVVAAPRREPHGGPDGSNPPSVNRKVTLSGLLNMVDGLWSSSGHERILIFTTTHVDRLDQALLRPGRMDMHVHMGYLGFGAFRELAATYHGVAGDDHPLFPEIEALLREVEVAPAEVAERLLMTDDAGAAIEMVAKLLRDRKAGTEEDGGGDGVESAAEDEDGDRGIPATRETVMYMVFSCADSRVCPTLTFGLQPGEAFTVRNIASMVPAYDKRGQCSIGSAIEYAVVVLKVECIIVIGHSCCGGIKELLSLKEDRPNTFHFVDDWVKIGLAAKKKVERENMLLPFDDQCTVLEKVEVKLMPVYGSRTSSARLMSMKLEWKGTLSSTYIHTVSRKLDLRHRHAWHGLNHDLHPHSPWA</sequence>
<keyword evidence="5 10" id="KW-0862">Zinc</keyword>
<evidence type="ECO:0000313" key="14">
    <source>
        <dbReference type="Proteomes" id="UP000007015"/>
    </source>
</evidence>
<comment type="similarity">
    <text evidence="3">Belongs to the AAA ATPase family. BCS1 subfamily.</text>
</comment>
<feature type="binding site" evidence="10">
    <location>
        <position position="483"/>
    </location>
    <ligand>
        <name>Zn(2+)</name>
        <dbReference type="ChEBI" id="CHEBI:29105"/>
    </ligand>
</feature>
<dbReference type="InterPro" id="IPR036874">
    <property type="entry name" value="Carbonic_anhydrase_sf"/>
</dbReference>
<dbReference type="EMBL" id="CM000126">
    <property type="protein sequence ID" value="EEC71165.1"/>
    <property type="molecule type" value="Genomic_DNA"/>
</dbReference>
<dbReference type="HOGENOM" id="CLU_010189_0_2_1"/>
<dbReference type="GO" id="GO:0004089">
    <property type="term" value="F:carbonate dehydratase activity"/>
    <property type="evidence" value="ECO:0007669"/>
    <property type="project" value="UniProtKB-EC"/>
</dbReference>
<dbReference type="GO" id="GO:0005524">
    <property type="term" value="F:ATP binding"/>
    <property type="evidence" value="ECO:0007669"/>
    <property type="project" value="InterPro"/>
</dbReference>
<name>B8ACD0_ORYSI</name>
<feature type="binding site" evidence="10">
    <location>
        <position position="541"/>
    </location>
    <ligand>
        <name>Zn(2+)</name>
        <dbReference type="ChEBI" id="CHEBI:29105"/>
    </ligand>
</feature>
<dbReference type="PROSITE" id="PS00705">
    <property type="entry name" value="PROK_CO2_ANHYDRASE_2"/>
    <property type="match status" value="1"/>
</dbReference>
<evidence type="ECO:0000256" key="10">
    <source>
        <dbReference type="PIRSR" id="PIRSR601765-1"/>
    </source>
</evidence>
<comment type="catalytic activity">
    <reaction evidence="8">
        <text>hydrogencarbonate + H(+) = CO2 + H2O</text>
        <dbReference type="Rhea" id="RHEA:10748"/>
        <dbReference type="ChEBI" id="CHEBI:15377"/>
        <dbReference type="ChEBI" id="CHEBI:15378"/>
        <dbReference type="ChEBI" id="CHEBI:16526"/>
        <dbReference type="ChEBI" id="CHEBI:17544"/>
        <dbReference type="EC" id="4.2.1.1"/>
    </reaction>
</comment>
<dbReference type="InterPro" id="IPR050747">
    <property type="entry name" value="Mitochondrial_chaperone_BCS1"/>
</dbReference>
<dbReference type="EC" id="4.2.1.1" evidence="4"/>
<dbReference type="InterPro" id="IPR003593">
    <property type="entry name" value="AAA+_ATPase"/>
</dbReference>
<protein>
    <recommendedName>
        <fullName evidence="4">carbonic anhydrase</fullName>
        <ecNumber evidence="4">4.2.1.1</ecNumber>
    </recommendedName>
</protein>
<dbReference type="InterPro" id="IPR015892">
    <property type="entry name" value="Carbonic_anhydrase_CS"/>
</dbReference>
<evidence type="ECO:0000313" key="13">
    <source>
        <dbReference type="EMBL" id="EEC71165.1"/>
    </source>
</evidence>
<feature type="region of interest" description="Disordered" evidence="11">
    <location>
        <begin position="442"/>
        <end position="466"/>
    </location>
</feature>
<dbReference type="GO" id="GO:0008270">
    <property type="term" value="F:zinc ion binding"/>
    <property type="evidence" value="ECO:0007669"/>
    <property type="project" value="InterPro"/>
</dbReference>
<keyword evidence="7" id="KW-0456">Lyase</keyword>
<dbReference type="SMART" id="SM00947">
    <property type="entry name" value="Pro_CA"/>
    <property type="match status" value="1"/>
</dbReference>
<comment type="cofactor">
    <cofactor evidence="1">
        <name>Mg(2+)</name>
        <dbReference type="ChEBI" id="CHEBI:18420"/>
    </cofactor>
</comment>
<evidence type="ECO:0000256" key="4">
    <source>
        <dbReference type="ARBA" id="ARBA00012925"/>
    </source>
</evidence>
<dbReference type="SUPFAM" id="SSF52540">
    <property type="entry name" value="P-loop containing nucleoside triphosphate hydrolases"/>
    <property type="match status" value="1"/>
</dbReference>